<dbReference type="Proteomes" id="UP000614424">
    <property type="component" value="Unassembled WGS sequence"/>
</dbReference>
<feature type="binding site" evidence="5">
    <location>
        <position position="69"/>
    </location>
    <ligand>
        <name>a divalent metal cation</name>
        <dbReference type="ChEBI" id="CHEBI:60240"/>
        <label>1</label>
    </ligand>
</feature>
<dbReference type="PANTHER" id="PTHR13799:SF14">
    <property type="entry name" value="GTP CYCLOHYDROLASE 1 TYPE 2 HOMOLOG"/>
    <property type="match status" value="1"/>
</dbReference>
<dbReference type="FunFam" id="3.40.1390.30:FF:000001">
    <property type="entry name" value="GTP cyclohydrolase 1 type 2"/>
    <property type="match status" value="1"/>
</dbReference>
<evidence type="ECO:0000313" key="7">
    <source>
        <dbReference type="Proteomes" id="UP000614424"/>
    </source>
</evidence>
<organism evidence="6 7">
    <name type="scientific">Candidatus Desulfobia pelagia</name>
    <dbReference type="NCBI Taxonomy" id="2841692"/>
    <lineage>
        <taxon>Bacteria</taxon>
        <taxon>Pseudomonadati</taxon>
        <taxon>Thermodesulfobacteriota</taxon>
        <taxon>Desulfobulbia</taxon>
        <taxon>Desulfobulbales</taxon>
        <taxon>Desulfobulbaceae</taxon>
        <taxon>Candidatus Desulfobia</taxon>
    </lineage>
</organism>
<feature type="binding site" evidence="5">
    <location>
        <position position="107"/>
    </location>
    <ligand>
        <name>a divalent metal cation</name>
        <dbReference type="ChEBI" id="CHEBI:60240"/>
        <label>1</label>
    </ligand>
</feature>
<dbReference type="AlphaFoldDB" id="A0A8J6TD92"/>
<dbReference type="NCBIfam" id="TIGR00486">
    <property type="entry name" value="YbgI_SA1388"/>
    <property type="match status" value="1"/>
</dbReference>
<protein>
    <recommendedName>
        <fullName evidence="3">GTP cyclohydrolase 1 type 2 homolog</fullName>
    </recommendedName>
</protein>
<sequence length="280" mass="30344">MAHSLKLKEFLAFLDSIAPLETAAEWDNVGLMMGDPLQHITGVLVALDPTLEVVEEAIDLRVNTIITHHPLFFHPLHSIRTDTPLGSLLKKALTHDISIISCHTNLDVAPGGVSDALAEALNLQDLAPITRSENESPRGFGRIGSLSSLMDGPIFLKHVAVQLDLPSIPVAGRLPESISRIAVCGGSGSELAEAAFQAGAQVYISGEIKHSTARWAEENKYCIIDAGHYATENVIVPKLVEIITAFFNREKSQVPVLASQKQRSPMSYFLKASPEKTLEN</sequence>
<evidence type="ECO:0000256" key="2">
    <source>
        <dbReference type="ARBA" id="ARBA00011643"/>
    </source>
</evidence>
<dbReference type="InterPro" id="IPR002678">
    <property type="entry name" value="DUF34/NIF3"/>
</dbReference>
<name>A0A8J6TD92_9BACT</name>
<reference evidence="6 7" key="1">
    <citation type="submission" date="2020-08" db="EMBL/GenBank/DDBJ databases">
        <title>Bridging the membrane lipid divide: bacteria of the FCB group superphylum have the potential to synthesize archaeal ether lipids.</title>
        <authorList>
            <person name="Villanueva L."/>
            <person name="Von Meijenfeldt F.A.B."/>
            <person name="Westbye A.B."/>
            <person name="Yadav S."/>
            <person name="Hopmans E.C."/>
            <person name="Dutilh B.E."/>
            <person name="Sinninghe Damste J.S."/>
        </authorList>
    </citation>
    <scope>NUCLEOTIDE SEQUENCE [LARGE SCALE GENOMIC DNA]</scope>
    <source>
        <strain evidence="6">NIOZ-UU47</strain>
    </source>
</reference>
<dbReference type="GO" id="GO:0005737">
    <property type="term" value="C:cytoplasm"/>
    <property type="evidence" value="ECO:0007669"/>
    <property type="project" value="TreeGrafter"/>
</dbReference>
<dbReference type="PANTHER" id="PTHR13799">
    <property type="entry name" value="NGG1 INTERACTING FACTOR 3"/>
    <property type="match status" value="1"/>
</dbReference>
<feature type="binding site" evidence="5">
    <location>
        <position position="228"/>
    </location>
    <ligand>
        <name>a divalent metal cation</name>
        <dbReference type="ChEBI" id="CHEBI:60240"/>
        <label>1</label>
    </ligand>
</feature>
<evidence type="ECO:0000256" key="3">
    <source>
        <dbReference type="ARBA" id="ARBA00022112"/>
    </source>
</evidence>
<comment type="similarity">
    <text evidence="1">Belongs to the GTP cyclohydrolase I type 2/NIF3 family.</text>
</comment>
<feature type="binding site" evidence="5">
    <location>
        <position position="68"/>
    </location>
    <ligand>
        <name>a divalent metal cation</name>
        <dbReference type="ChEBI" id="CHEBI:60240"/>
        <label>1</label>
    </ligand>
</feature>
<dbReference type="GO" id="GO:0046872">
    <property type="term" value="F:metal ion binding"/>
    <property type="evidence" value="ECO:0007669"/>
    <property type="project" value="UniProtKB-KW"/>
</dbReference>
<proteinExistence type="inferred from homology"/>
<dbReference type="Gene3D" id="3.40.1390.30">
    <property type="entry name" value="NIF3 (NGG1p interacting factor 3)-like"/>
    <property type="match status" value="2"/>
</dbReference>
<dbReference type="InterPro" id="IPR036069">
    <property type="entry name" value="DUF34/NIF3_sf"/>
</dbReference>
<evidence type="ECO:0000256" key="1">
    <source>
        <dbReference type="ARBA" id="ARBA00006964"/>
    </source>
</evidence>
<evidence type="ECO:0000256" key="5">
    <source>
        <dbReference type="PIRSR" id="PIRSR602678-1"/>
    </source>
</evidence>
<feature type="binding site" evidence="5">
    <location>
        <position position="232"/>
    </location>
    <ligand>
        <name>a divalent metal cation</name>
        <dbReference type="ChEBI" id="CHEBI:60240"/>
        <label>1</label>
    </ligand>
</feature>
<dbReference type="EMBL" id="JACNJZ010000207">
    <property type="protein sequence ID" value="MBC8318979.1"/>
    <property type="molecule type" value="Genomic_DNA"/>
</dbReference>
<keyword evidence="4 5" id="KW-0479">Metal-binding</keyword>
<evidence type="ECO:0000256" key="4">
    <source>
        <dbReference type="ARBA" id="ARBA00022723"/>
    </source>
</evidence>
<dbReference type="Pfam" id="PF01784">
    <property type="entry name" value="DUF34_NIF3"/>
    <property type="match status" value="1"/>
</dbReference>
<dbReference type="SUPFAM" id="SSF102705">
    <property type="entry name" value="NIF3 (NGG1p interacting factor 3)-like"/>
    <property type="match status" value="1"/>
</dbReference>
<comment type="caution">
    <text evidence="6">The sequence shown here is derived from an EMBL/GenBank/DDBJ whole genome shotgun (WGS) entry which is preliminary data.</text>
</comment>
<gene>
    <name evidence="6" type="ORF">H8E41_13860</name>
</gene>
<accession>A0A8J6TD92</accession>
<evidence type="ECO:0000313" key="6">
    <source>
        <dbReference type="EMBL" id="MBC8318979.1"/>
    </source>
</evidence>
<comment type="subunit">
    <text evidence="2">Homohexamer.</text>
</comment>